<dbReference type="InterPro" id="IPR009078">
    <property type="entry name" value="Ferritin-like_SF"/>
</dbReference>
<dbReference type="Gene3D" id="1.20.1260.10">
    <property type="match status" value="1"/>
</dbReference>
<dbReference type="GO" id="GO:0045301">
    <property type="term" value="F:tRNA 2-(methylsulfanyl)-N(6)-isopentenyladenosine(37) hydroxylase activity"/>
    <property type="evidence" value="ECO:0007669"/>
    <property type="project" value="InterPro"/>
</dbReference>
<dbReference type="GO" id="GO:0006400">
    <property type="term" value="P:tRNA modification"/>
    <property type="evidence" value="ECO:0007669"/>
    <property type="project" value="InterPro"/>
</dbReference>
<dbReference type="RefSeq" id="WP_080925979.1">
    <property type="nucleotide sequence ID" value="NZ_CP011110.1"/>
</dbReference>
<dbReference type="PATRIC" id="fig|587753.10.peg.3543"/>
<dbReference type="InterPro" id="IPR010386">
    <property type="entry name" value="tRNA-Hydrxlase_MiaE"/>
</dbReference>
<reference evidence="1 2" key="1">
    <citation type="journal article" date="2015" name="Mol. Plant Microbe Interact.">
        <title>Comparative Genomic Analysis of Pseudomonas chlororaphis PCL1606 Reveals New Insight into Antifungal Compounds Involved in Biocontrol.</title>
        <authorList>
            <person name="Calderon C.E."/>
            <person name="Ramos C."/>
            <person name="de Vicente A."/>
            <person name="Cazorla F.M."/>
        </authorList>
    </citation>
    <scope>NUCLEOTIDE SEQUENCE [LARGE SCALE GENOMIC DNA]</scope>
    <source>
        <strain evidence="1 2">PCL1606</strain>
    </source>
</reference>
<accession>A0A0D5Y1T2</accession>
<sequence>MNLPEIHEFLGCRTPDEWVRAALADQETLLIDHKNCEKKAAIQPRKVRDTYAA</sequence>
<gene>
    <name evidence="1" type="ORF">PCL1606_35540</name>
</gene>
<dbReference type="KEGG" id="pcz:PCL1606_35540"/>
<dbReference type="EMBL" id="CP011110">
    <property type="protein sequence ID" value="AKA25005.1"/>
    <property type="molecule type" value="Genomic_DNA"/>
</dbReference>
<dbReference type="Proteomes" id="UP000032748">
    <property type="component" value="Chromosome"/>
</dbReference>
<protein>
    <recommendedName>
        <fullName evidence="3">tRNA-(Ms[2]io[6]A)-hydroxylase</fullName>
    </recommendedName>
</protein>
<dbReference type="AlphaFoldDB" id="A0A0D5Y1T2"/>
<dbReference type="SUPFAM" id="SSF47240">
    <property type="entry name" value="Ferritin-like"/>
    <property type="match status" value="1"/>
</dbReference>
<proteinExistence type="predicted"/>
<organism evidence="1 2">
    <name type="scientific">Pseudomonas chlororaphis</name>
    <dbReference type="NCBI Taxonomy" id="587753"/>
    <lineage>
        <taxon>Bacteria</taxon>
        <taxon>Pseudomonadati</taxon>
        <taxon>Pseudomonadota</taxon>
        <taxon>Gammaproteobacteria</taxon>
        <taxon>Pseudomonadales</taxon>
        <taxon>Pseudomonadaceae</taxon>
        <taxon>Pseudomonas</taxon>
    </lineage>
</organism>
<name>A0A0D5Y1T2_9PSED</name>
<evidence type="ECO:0000313" key="2">
    <source>
        <dbReference type="Proteomes" id="UP000032748"/>
    </source>
</evidence>
<evidence type="ECO:0008006" key="3">
    <source>
        <dbReference type="Google" id="ProtNLM"/>
    </source>
</evidence>
<evidence type="ECO:0000313" key="1">
    <source>
        <dbReference type="EMBL" id="AKA25005.1"/>
    </source>
</evidence>
<dbReference type="InterPro" id="IPR012347">
    <property type="entry name" value="Ferritin-like"/>
</dbReference>
<dbReference type="Pfam" id="PF06175">
    <property type="entry name" value="MiaE"/>
    <property type="match status" value="1"/>
</dbReference>